<comment type="caution">
    <text evidence="6">The sequence shown here is derived from an EMBL/GenBank/DDBJ whole genome shotgun (WGS) entry which is preliminary data.</text>
</comment>
<keyword evidence="4" id="KW-1133">Transmembrane helix</keyword>
<sequence>MNYRLAQHVELVEREGEHFLMGRTPLCVVRLNGPLMALVKGARHGSIAPATPAEAAVLEQLAAKGFMERHRETADEPSERPSVSIVIPVKDRAGELRRCLASLNDLSYPQDLIQVIVVDDGSSDDSAEVARRAGALVIPSGGTGRGPAAARNKGAVAARGDILAFIDSDCTASREWLAELIPLFDDHRTAAVGGLVDGMCTESAVDRYEAVMSSLSLGSRERTGSGGDDTFYLPSCNLLVRRLAFRSVDGFDETMYVGEDVDLTWRLRDHGWTIVYLPKGRVHHEHRSTLRSFMSRRFDYGTSEGMLQILHPQRRKRMVVPPLLALLLALCALAPFTGWWTLLPAAVILAADAAAMRLKLARRNLPIGLGTLLAGRLRALGSLVYYLCYHLVRYYSIPLVAVALMLPLFWAVPLGALLCAAKVDHAIKKPRLPFVPFAGIYFLEQIAYGAGAFWGCLSRRCFASYRVVLLRQMEASG</sequence>
<evidence type="ECO:0000256" key="3">
    <source>
        <dbReference type="ARBA" id="ARBA00022679"/>
    </source>
</evidence>
<dbReference type="Gene3D" id="3.90.550.10">
    <property type="entry name" value="Spore Coat Polysaccharide Biosynthesis Protein SpsA, Chain A"/>
    <property type="match status" value="1"/>
</dbReference>
<accession>A0A831XMY8</accession>
<feature type="transmembrane region" description="Helical" evidence="4">
    <location>
        <begin position="367"/>
        <end position="387"/>
    </location>
</feature>
<dbReference type="GO" id="GO:0016757">
    <property type="term" value="F:glycosyltransferase activity"/>
    <property type="evidence" value="ECO:0007669"/>
    <property type="project" value="UniProtKB-KW"/>
</dbReference>
<dbReference type="AlphaFoldDB" id="A0A831XMY8"/>
<comment type="similarity">
    <text evidence="1">Belongs to the glycosyltransferase 2 family.</text>
</comment>
<evidence type="ECO:0000259" key="5">
    <source>
        <dbReference type="Pfam" id="PF00535"/>
    </source>
</evidence>
<keyword evidence="4" id="KW-0472">Membrane</keyword>
<dbReference type="NCBIfam" id="TIGR03965">
    <property type="entry name" value="mycofact_glyco"/>
    <property type="match status" value="1"/>
</dbReference>
<keyword evidence="2" id="KW-0328">Glycosyltransferase</keyword>
<protein>
    <submittedName>
        <fullName evidence="6">Mycofactocin system glycosyltransferase</fullName>
    </submittedName>
</protein>
<dbReference type="Pfam" id="PF00535">
    <property type="entry name" value="Glycos_transf_2"/>
    <property type="match status" value="1"/>
</dbReference>
<evidence type="ECO:0000313" key="6">
    <source>
        <dbReference type="EMBL" id="HEN43213.1"/>
    </source>
</evidence>
<dbReference type="EMBL" id="DSOV01000056">
    <property type="protein sequence ID" value="HEN43213.1"/>
    <property type="molecule type" value="Genomic_DNA"/>
</dbReference>
<evidence type="ECO:0000256" key="4">
    <source>
        <dbReference type="SAM" id="Phobius"/>
    </source>
</evidence>
<feature type="domain" description="Glycosyltransferase 2-like" evidence="5">
    <location>
        <begin position="84"/>
        <end position="246"/>
    </location>
</feature>
<dbReference type="PANTHER" id="PTHR43179">
    <property type="entry name" value="RHAMNOSYLTRANSFERASE WBBL"/>
    <property type="match status" value="1"/>
</dbReference>
<evidence type="ECO:0000256" key="2">
    <source>
        <dbReference type="ARBA" id="ARBA00022676"/>
    </source>
</evidence>
<dbReference type="InterPro" id="IPR001173">
    <property type="entry name" value="Glyco_trans_2-like"/>
</dbReference>
<keyword evidence="4" id="KW-0812">Transmembrane</keyword>
<gene>
    <name evidence="6" type="primary">mftF</name>
    <name evidence="6" type="ORF">ENQ87_12735</name>
</gene>
<proteinExistence type="inferred from homology"/>
<dbReference type="InterPro" id="IPR023981">
    <property type="entry name" value="MftF"/>
</dbReference>
<name>A0A831XMY8_GEOME</name>
<feature type="transmembrane region" description="Helical" evidence="4">
    <location>
        <begin position="318"/>
        <end position="336"/>
    </location>
</feature>
<dbReference type="SUPFAM" id="SSF53448">
    <property type="entry name" value="Nucleotide-diphospho-sugar transferases"/>
    <property type="match status" value="1"/>
</dbReference>
<dbReference type="InterPro" id="IPR029044">
    <property type="entry name" value="Nucleotide-diphossugar_trans"/>
</dbReference>
<feature type="transmembrane region" description="Helical" evidence="4">
    <location>
        <begin position="399"/>
        <end position="420"/>
    </location>
</feature>
<keyword evidence="3 6" id="KW-0808">Transferase</keyword>
<reference evidence="6" key="1">
    <citation type="journal article" date="2020" name="mSystems">
        <title>Genome- and Community-Level Interaction Insights into Carbon Utilization and Element Cycling Functions of Hydrothermarchaeota in Hydrothermal Sediment.</title>
        <authorList>
            <person name="Zhou Z."/>
            <person name="Liu Y."/>
            <person name="Xu W."/>
            <person name="Pan J."/>
            <person name="Luo Z.H."/>
            <person name="Li M."/>
        </authorList>
    </citation>
    <scope>NUCLEOTIDE SEQUENCE [LARGE SCALE GENOMIC DNA]</scope>
    <source>
        <strain evidence="6">SpSt-349</strain>
    </source>
</reference>
<evidence type="ECO:0000256" key="1">
    <source>
        <dbReference type="ARBA" id="ARBA00006739"/>
    </source>
</evidence>
<dbReference type="PANTHER" id="PTHR43179:SF12">
    <property type="entry name" value="GALACTOFURANOSYLTRANSFERASE GLFT2"/>
    <property type="match status" value="1"/>
</dbReference>
<feature type="transmembrane region" description="Helical" evidence="4">
    <location>
        <begin position="432"/>
        <end position="454"/>
    </location>
</feature>
<organism evidence="6">
    <name type="scientific">Geobacter metallireducens</name>
    <dbReference type="NCBI Taxonomy" id="28232"/>
    <lineage>
        <taxon>Bacteria</taxon>
        <taxon>Pseudomonadati</taxon>
        <taxon>Thermodesulfobacteriota</taxon>
        <taxon>Desulfuromonadia</taxon>
        <taxon>Geobacterales</taxon>
        <taxon>Geobacteraceae</taxon>
        <taxon>Geobacter</taxon>
    </lineage>
</organism>